<dbReference type="AlphaFoldDB" id="A0A7Y9ARD1"/>
<evidence type="ECO:0000256" key="3">
    <source>
        <dbReference type="ARBA" id="ARBA00023163"/>
    </source>
</evidence>
<keyword evidence="3" id="KW-0804">Transcription</keyword>
<dbReference type="GO" id="GO:0003700">
    <property type="term" value="F:DNA-binding transcription factor activity"/>
    <property type="evidence" value="ECO:0007669"/>
    <property type="project" value="TreeGrafter"/>
</dbReference>
<dbReference type="PROSITE" id="PS50977">
    <property type="entry name" value="HTH_TETR_2"/>
    <property type="match status" value="1"/>
</dbReference>
<feature type="DNA-binding region" description="H-T-H motif" evidence="4">
    <location>
        <begin position="29"/>
        <end position="48"/>
    </location>
</feature>
<keyword evidence="2 4" id="KW-0238">DNA-binding</keyword>
<dbReference type="Proteomes" id="UP000521922">
    <property type="component" value="Unassembled WGS sequence"/>
</dbReference>
<evidence type="ECO:0000313" key="7">
    <source>
        <dbReference type="Proteomes" id="UP000521922"/>
    </source>
</evidence>
<evidence type="ECO:0000313" key="6">
    <source>
        <dbReference type="EMBL" id="NYD20583.1"/>
    </source>
</evidence>
<reference evidence="6 7" key="1">
    <citation type="submission" date="2020-07" db="EMBL/GenBank/DDBJ databases">
        <title>Sequencing the genomes of 1000 actinobacteria strains.</title>
        <authorList>
            <person name="Klenk H.-P."/>
        </authorList>
    </citation>
    <scope>NUCLEOTIDE SEQUENCE [LARGE SCALE GENOMIC DNA]</scope>
    <source>
        <strain evidence="6 7">DSM 7487</strain>
    </source>
</reference>
<evidence type="ECO:0000256" key="2">
    <source>
        <dbReference type="ARBA" id="ARBA00023125"/>
    </source>
</evidence>
<dbReference type="RefSeq" id="WP_179748307.1">
    <property type="nucleotide sequence ID" value="NZ_BAAAGN010000002.1"/>
</dbReference>
<dbReference type="PRINTS" id="PR00455">
    <property type="entry name" value="HTHTETR"/>
</dbReference>
<dbReference type="SUPFAM" id="SSF46689">
    <property type="entry name" value="Homeodomain-like"/>
    <property type="match status" value="1"/>
</dbReference>
<protein>
    <submittedName>
        <fullName evidence="6">AcrR family transcriptional regulator</fullName>
    </submittedName>
</protein>
<dbReference type="Gene3D" id="1.10.357.10">
    <property type="entry name" value="Tetracycline Repressor, domain 2"/>
    <property type="match status" value="1"/>
</dbReference>
<dbReference type="InterPro" id="IPR009057">
    <property type="entry name" value="Homeodomain-like_sf"/>
</dbReference>
<accession>A0A7Y9ARD1</accession>
<name>A0A7Y9ARD1_9ACTN</name>
<organism evidence="6 7">
    <name type="scientific">Kineococcus aurantiacus</name>
    <dbReference type="NCBI Taxonomy" id="37633"/>
    <lineage>
        <taxon>Bacteria</taxon>
        <taxon>Bacillati</taxon>
        <taxon>Actinomycetota</taxon>
        <taxon>Actinomycetes</taxon>
        <taxon>Kineosporiales</taxon>
        <taxon>Kineosporiaceae</taxon>
        <taxon>Kineococcus</taxon>
    </lineage>
</organism>
<evidence type="ECO:0000259" key="5">
    <source>
        <dbReference type="PROSITE" id="PS50977"/>
    </source>
</evidence>
<dbReference type="GO" id="GO:0000976">
    <property type="term" value="F:transcription cis-regulatory region binding"/>
    <property type="evidence" value="ECO:0007669"/>
    <property type="project" value="TreeGrafter"/>
</dbReference>
<evidence type="ECO:0000256" key="1">
    <source>
        <dbReference type="ARBA" id="ARBA00023015"/>
    </source>
</evidence>
<comment type="caution">
    <text evidence="6">The sequence shown here is derived from an EMBL/GenBank/DDBJ whole genome shotgun (WGS) entry which is preliminary data.</text>
</comment>
<sequence>MARWEPDARGRLWRAAVDLFVEQGYEATTTAQIAQRAGLTRTTLFRLFPDKREILFQGQDALVGSAVEAIGQVPPGAPPVRALAAALAAMAGAHPSDRDGSRRLTALIAASPELSERAGAKRVALAAALQDALRERLGGARRAGLLADVGVRAYYDGFDTWIDADEDRPLTACVQEELDRCAHALRDVLGRRPVGAGD</sequence>
<keyword evidence="1" id="KW-0805">Transcription regulation</keyword>
<proteinExistence type="predicted"/>
<keyword evidence="7" id="KW-1185">Reference proteome</keyword>
<dbReference type="InterPro" id="IPR001647">
    <property type="entry name" value="HTH_TetR"/>
</dbReference>
<dbReference type="PANTHER" id="PTHR30055:SF238">
    <property type="entry name" value="MYCOFACTOCIN BIOSYNTHESIS TRANSCRIPTIONAL REGULATOR MFTR-RELATED"/>
    <property type="match status" value="1"/>
</dbReference>
<dbReference type="PANTHER" id="PTHR30055">
    <property type="entry name" value="HTH-TYPE TRANSCRIPTIONAL REGULATOR RUTR"/>
    <property type="match status" value="1"/>
</dbReference>
<dbReference type="InterPro" id="IPR050109">
    <property type="entry name" value="HTH-type_TetR-like_transc_reg"/>
</dbReference>
<dbReference type="Pfam" id="PF00440">
    <property type="entry name" value="TetR_N"/>
    <property type="match status" value="1"/>
</dbReference>
<evidence type="ECO:0000256" key="4">
    <source>
        <dbReference type="PROSITE-ProRule" id="PRU00335"/>
    </source>
</evidence>
<feature type="domain" description="HTH tetR-type" evidence="5">
    <location>
        <begin position="6"/>
        <end position="66"/>
    </location>
</feature>
<gene>
    <name evidence="6" type="ORF">BJ968_000123</name>
</gene>
<dbReference type="EMBL" id="JACCBB010000001">
    <property type="protein sequence ID" value="NYD20583.1"/>
    <property type="molecule type" value="Genomic_DNA"/>
</dbReference>